<feature type="domain" description="TniQ" evidence="2">
    <location>
        <begin position="23"/>
        <end position="147"/>
    </location>
</feature>
<organism evidence="3 4">
    <name type="scientific">Lichenifustis flavocetrariae</name>
    <dbReference type="NCBI Taxonomy" id="2949735"/>
    <lineage>
        <taxon>Bacteria</taxon>
        <taxon>Pseudomonadati</taxon>
        <taxon>Pseudomonadota</taxon>
        <taxon>Alphaproteobacteria</taxon>
        <taxon>Hyphomicrobiales</taxon>
        <taxon>Lichenihabitantaceae</taxon>
        <taxon>Lichenifustis</taxon>
    </lineage>
</organism>
<comment type="caution">
    <text evidence="3">The sequence shown here is derived from an EMBL/GenBank/DDBJ whole genome shotgun (WGS) entry which is preliminary data.</text>
</comment>
<evidence type="ECO:0000256" key="1">
    <source>
        <dbReference type="SAM" id="MobiDB-lite"/>
    </source>
</evidence>
<proteinExistence type="predicted"/>
<reference evidence="3" key="1">
    <citation type="submission" date="2022-05" db="EMBL/GenBank/DDBJ databases">
        <authorList>
            <person name="Pankratov T."/>
        </authorList>
    </citation>
    <scope>NUCLEOTIDE SEQUENCE</scope>
    <source>
        <strain evidence="3">BP6-180914</strain>
    </source>
</reference>
<feature type="region of interest" description="Disordered" evidence="1">
    <location>
        <begin position="343"/>
        <end position="372"/>
    </location>
</feature>
<dbReference type="Proteomes" id="UP001165667">
    <property type="component" value="Unassembled WGS sequence"/>
</dbReference>
<gene>
    <name evidence="3" type="ORF">M8523_17770</name>
</gene>
<sequence length="628" mass="68594">MPGSTLQSFETVEGCGTLPWSRSPIPGESIMGLLARTVAHHGIDRIAPVLRIAGIDTLFPEALPTTHRKKAKAIAALLGTTPDEVKLRCHQPIDVPGRPNSFMNFFGTPIREHYREARRRRFSPASLATSPHHRALWDLKVFSFCPESRETLISACPHCDAKLGWRWTVGIASCEHCGEDLRDASTSKVECVDWEALDFLVDLIHPDPARRTRAHRSLPHPLSGLDNGEAFEACMALACASTFASDAPEKRLVRSTGFAAVTPDALAWGGRTILEWPTSFQAWAGVAGLARPDQGILKRRLGMLARLFADPYLAPAFREQMRRELGIEIFRFGLKLRRPHVRRPSDKGRVAGEPYVRQSAAPGRSSLEKPPIPKRGAAKLPVVRRAKIGRNKIAMQLGVDCLTVARLADAGLFSRVDGASAWSKAGEAYDRSSVDAFVMRARGAIRANPESCDAVPLAIAARRLPTAAPWVGIFRAILVGALEVYPCDGEGERALTSALNVVEWRLRDLVSSVPPEVVLTPKGQHVSLREAAAMIGVTVSIVQSMVEDGLLINDPATRRLRTADVIAFRSAFILSGEVARLLGYSGSVREVLFHQGVSPAATLQRGEIALWRREQVEVAIGPARQRCA</sequence>
<evidence type="ECO:0000313" key="3">
    <source>
        <dbReference type="EMBL" id="MCW6509869.1"/>
    </source>
</evidence>
<name>A0AA41YWG9_9HYPH</name>
<dbReference type="AlphaFoldDB" id="A0AA41YWG9"/>
<evidence type="ECO:0000259" key="2">
    <source>
        <dbReference type="Pfam" id="PF06527"/>
    </source>
</evidence>
<dbReference type="InterPro" id="IPR009492">
    <property type="entry name" value="TniQ"/>
</dbReference>
<dbReference type="Pfam" id="PF06527">
    <property type="entry name" value="TniQ"/>
    <property type="match status" value="1"/>
</dbReference>
<dbReference type="EMBL" id="JAMOIM010000012">
    <property type="protein sequence ID" value="MCW6509869.1"/>
    <property type="molecule type" value="Genomic_DNA"/>
</dbReference>
<accession>A0AA41YWG9</accession>
<protein>
    <submittedName>
        <fullName evidence="3">TniQ family protein</fullName>
    </submittedName>
</protein>
<evidence type="ECO:0000313" key="4">
    <source>
        <dbReference type="Proteomes" id="UP001165667"/>
    </source>
</evidence>
<dbReference type="RefSeq" id="WP_282586243.1">
    <property type="nucleotide sequence ID" value="NZ_JAMOIM010000012.1"/>
</dbReference>
<keyword evidence="4" id="KW-1185">Reference proteome</keyword>